<gene>
    <name evidence="5" type="ordered locus">Cyagr_0909</name>
</gene>
<keyword evidence="1" id="KW-0547">Nucleotide-binding</keyword>
<dbReference type="PANTHER" id="PTHR43788">
    <property type="entry name" value="DNA2/NAM7 HELICASE FAMILY MEMBER"/>
    <property type="match status" value="1"/>
</dbReference>
<dbReference type="InterPro" id="IPR050534">
    <property type="entry name" value="Coronavir_polyprotein_1ab"/>
</dbReference>
<feature type="compositionally biased region" description="Low complexity" evidence="3">
    <location>
        <begin position="143"/>
        <end position="156"/>
    </location>
</feature>
<proteinExistence type="predicted"/>
<evidence type="ECO:0000256" key="1">
    <source>
        <dbReference type="ARBA" id="ARBA00022741"/>
    </source>
</evidence>
<organism evidence="5 6">
    <name type="scientific">Cyanobium gracile (strain ATCC 27147 / PCC 6307)</name>
    <dbReference type="NCBI Taxonomy" id="292564"/>
    <lineage>
        <taxon>Bacteria</taxon>
        <taxon>Bacillati</taxon>
        <taxon>Cyanobacteriota</taxon>
        <taxon>Cyanophyceae</taxon>
        <taxon>Synechococcales</taxon>
        <taxon>Prochlorococcaceae</taxon>
        <taxon>Cyanobium</taxon>
    </lineage>
</organism>
<dbReference type="Pfam" id="PF13538">
    <property type="entry name" value="UvrD_C_2"/>
    <property type="match status" value="1"/>
</dbReference>
<dbReference type="Gene3D" id="3.40.50.300">
    <property type="entry name" value="P-loop containing nucleotide triphosphate hydrolases"/>
    <property type="match status" value="2"/>
</dbReference>
<name>K9P5U1_CYAGP</name>
<keyword evidence="5" id="KW-0347">Helicase</keyword>
<dbReference type="HOGENOM" id="CLU_007524_1_3_3"/>
<evidence type="ECO:0000256" key="2">
    <source>
        <dbReference type="ARBA" id="ARBA00022840"/>
    </source>
</evidence>
<feature type="domain" description="UvrD-like helicase C-terminal" evidence="4">
    <location>
        <begin position="504"/>
        <end position="549"/>
    </location>
</feature>
<dbReference type="CDD" id="cd18809">
    <property type="entry name" value="SF1_C_RecD"/>
    <property type="match status" value="1"/>
</dbReference>
<dbReference type="RefSeq" id="WP_015108545.1">
    <property type="nucleotide sequence ID" value="NC_019675.1"/>
</dbReference>
<evidence type="ECO:0000313" key="6">
    <source>
        <dbReference type="Proteomes" id="UP000010388"/>
    </source>
</evidence>
<dbReference type="PANTHER" id="PTHR43788:SF6">
    <property type="entry name" value="DNA HELICASE B"/>
    <property type="match status" value="1"/>
</dbReference>
<dbReference type="GO" id="GO:0006310">
    <property type="term" value="P:DNA recombination"/>
    <property type="evidence" value="ECO:0007669"/>
    <property type="project" value="TreeGrafter"/>
</dbReference>
<dbReference type="Pfam" id="PF13245">
    <property type="entry name" value="AAA_19"/>
    <property type="match status" value="1"/>
</dbReference>
<reference evidence="6" key="1">
    <citation type="journal article" date="2013" name="Proc. Natl. Acad. Sci. U.S.A.">
        <title>Improving the coverage of the cyanobacterial phylum using diversity-driven genome sequencing.</title>
        <authorList>
            <person name="Shih P.M."/>
            <person name="Wu D."/>
            <person name="Latifi A."/>
            <person name="Axen S.D."/>
            <person name="Fewer D.P."/>
            <person name="Talla E."/>
            <person name="Calteau A."/>
            <person name="Cai F."/>
            <person name="Tandeau de Marsac N."/>
            <person name="Rippka R."/>
            <person name="Herdman M."/>
            <person name="Sivonen K."/>
            <person name="Coursin T."/>
            <person name="Laurent T."/>
            <person name="Goodwin L."/>
            <person name="Nolan M."/>
            <person name="Davenport K.W."/>
            <person name="Han C.S."/>
            <person name="Rubin E.M."/>
            <person name="Eisen J.A."/>
            <person name="Woyke T."/>
            <person name="Gugger M."/>
            <person name="Kerfeld C.A."/>
        </authorList>
    </citation>
    <scope>NUCLEOTIDE SEQUENCE [LARGE SCALE GENOMIC DNA]</scope>
    <source>
        <strain evidence="6">ATCC 27147 / PCC 6307</strain>
    </source>
</reference>
<accession>K9P5U1</accession>
<evidence type="ECO:0000313" key="5">
    <source>
        <dbReference type="EMBL" id="AFY28091.1"/>
    </source>
</evidence>
<dbReference type="CDD" id="cd17933">
    <property type="entry name" value="DEXSc_RecD-like"/>
    <property type="match status" value="1"/>
</dbReference>
<dbReference type="EMBL" id="CP003495">
    <property type="protein sequence ID" value="AFY28091.1"/>
    <property type="molecule type" value="Genomic_DNA"/>
</dbReference>
<dbReference type="GO" id="GO:0005524">
    <property type="term" value="F:ATP binding"/>
    <property type="evidence" value="ECO:0007669"/>
    <property type="project" value="UniProtKB-KW"/>
</dbReference>
<dbReference type="InterPro" id="IPR027417">
    <property type="entry name" value="P-loop_NTPase"/>
</dbReference>
<evidence type="ECO:0000259" key="4">
    <source>
        <dbReference type="Pfam" id="PF13538"/>
    </source>
</evidence>
<dbReference type="KEGG" id="cgc:Cyagr_0909"/>
<dbReference type="GO" id="GO:0009338">
    <property type="term" value="C:exodeoxyribonuclease V complex"/>
    <property type="evidence" value="ECO:0007669"/>
    <property type="project" value="TreeGrafter"/>
</dbReference>
<dbReference type="Gene3D" id="2.30.30.940">
    <property type="match status" value="1"/>
</dbReference>
<dbReference type="AlphaFoldDB" id="K9P5U1"/>
<dbReference type="GO" id="GO:0017116">
    <property type="term" value="F:single-stranded DNA helicase activity"/>
    <property type="evidence" value="ECO:0007669"/>
    <property type="project" value="TreeGrafter"/>
</dbReference>
<dbReference type="InterPro" id="IPR027785">
    <property type="entry name" value="UvrD-like_helicase_C"/>
</dbReference>
<dbReference type="PATRIC" id="fig|292564.3.peg.861"/>
<keyword evidence="2" id="KW-0067">ATP-binding</keyword>
<evidence type="ECO:0000256" key="3">
    <source>
        <dbReference type="SAM" id="MobiDB-lite"/>
    </source>
</evidence>
<sequence>MREPLQTAQPWVGALALSLAEALPRLHGTPPDPLVGELIAALTAALARGELELDLRGPRPAEVSEAAWPEGHRRALAASSLAGDPDGPLALEEGRLQWRRWQRQRQAVLEALVDRAGALVPGGDGEAPGAAEPGAAGPGAAGPGAAEPGAPRSLDARQRQALAAVLRHGLVLLEGGPGTGKTSTVAAMIAAHRVHQPDARIHLAAPTGKAAGRLRAATGGALPCTTLHRLLESRGDRFGRHRGRPLDLDLLVVDEVSMVDLGLMGALLEALPSACRLVLVGDPAQLPPIAPGAVLQDLQRPEHRRRLGGAAITLTTTYRNAGAIAAVAAALRQGLGAAPAPQDPDPIAAIRPLLQALDDTDNLHWRPCSPRTLPAELLERLRRHQDALARLAGHCRPGSPRGCRALLAERDRLLVMAPQRQGRWGLEAIHRTLLGARRDGDLQDLPPGTPVLCRRNLPELDLANGDVGVLVGGPGPSARLLFGDGEGEPLWIHPGQLAGAAEPALALTVHKAQGSEAEEVIVLLPSGTARDGRLLYTALTRARQAALLISEQEDGPMAGKGP</sequence>
<protein>
    <submittedName>
        <fullName evidence="5">Viral (Superfamily 1) RNA helicase</fullName>
    </submittedName>
</protein>
<dbReference type="Proteomes" id="UP000010388">
    <property type="component" value="Chromosome"/>
</dbReference>
<feature type="region of interest" description="Disordered" evidence="3">
    <location>
        <begin position="123"/>
        <end position="156"/>
    </location>
</feature>
<dbReference type="STRING" id="292564.Cyagr_0909"/>
<dbReference type="eggNOG" id="COG0507">
    <property type="taxonomic scope" value="Bacteria"/>
</dbReference>
<keyword evidence="5" id="KW-0378">Hydrolase</keyword>
<dbReference type="SUPFAM" id="SSF52540">
    <property type="entry name" value="P-loop containing nucleoside triphosphate hydrolases"/>
    <property type="match status" value="1"/>
</dbReference>